<dbReference type="PANTHER" id="PTHR46847:SF1">
    <property type="entry name" value="D-ALLOSE-BINDING PERIPLASMIC PROTEIN-RELATED"/>
    <property type="match status" value="1"/>
</dbReference>
<dbReference type="Pfam" id="PF13407">
    <property type="entry name" value="Peripla_BP_4"/>
    <property type="match status" value="1"/>
</dbReference>
<dbReference type="EMBL" id="BMED01000004">
    <property type="protein sequence ID" value="GGC86570.1"/>
    <property type="molecule type" value="Genomic_DNA"/>
</dbReference>
<feature type="domain" description="Periplasmic binding protein" evidence="4">
    <location>
        <begin position="47"/>
        <end position="306"/>
    </location>
</feature>
<organism evidence="5 6">
    <name type="scientific">Undibacterium terreum</name>
    <dbReference type="NCBI Taxonomy" id="1224302"/>
    <lineage>
        <taxon>Bacteria</taxon>
        <taxon>Pseudomonadati</taxon>
        <taxon>Pseudomonadota</taxon>
        <taxon>Betaproteobacteria</taxon>
        <taxon>Burkholderiales</taxon>
        <taxon>Oxalobacteraceae</taxon>
        <taxon>Undibacterium</taxon>
    </lineage>
</organism>
<dbReference type="GO" id="GO:0030313">
    <property type="term" value="C:cell envelope"/>
    <property type="evidence" value="ECO:0007669"/>
    <property type="project" value="UniProtKB-SubCell"/>
</dbReference>
<dbReference type="InterPro" id="IPR028082">
    <property type="entry name" value="Peripla_BP_I"/>
</dbReference>
<comment type="similarity">
    <text evidence="2">Belongs to the bacterial solute-binding protein 2 family.</text>
</comment>
<evidence type="ECO:0000313" key="5">
    <source>
        <dbReference type="EMBL" id="GGC86570.1"/>
    </source>
</evidence>
<dbReference type="PANTHER" id="PTHR46847">
    <property type="entry name" value="D-ALLOSE-BINDING PERIPLASMIC PROTEIN-RELATED"/>
    <property type="match status" value="1"/>
</dbReference>
<accession>A0A916UT44</accession>
<evidence type="ECO:0000256" key="1">
    <source>
        <dbReference type="ARBA" id="ARBA00004196"/>
    </source>
</evidence>
<dbReference type="GO" id="GO:0030246">
    <property type="term" value="F:carbohydrate binding"/>
    <property type="evidence" value="ECO:0007669"/>
    <property type="project" value="UniProtKB-ARBA"/>
</dbReference>
<evidence type="ECO:0000259" key="4">
    <source>
        <dbReference type="Pfam" id="PF13407"/>
    </source>
</evidence>
<evidence type="ECO:0000313" key="6">
    <source>
        <dbReference type="Proteomes" id="UP000637423"/>
    </source>
</evidence>
<dbReference type="SUPFAM" id="SSF53822">
    <property type="entry name" value="Periplasmic binding protein-like I"/>
    <property type="match status" value="1"/>
</dbReference>
<dbReference type="AlphaFoldDB" id="A0A916UT44"/>
<evidence type="ECO:0000256" key="3">
    <source>
        <dbReference type="ARBA" id="ARBA00022729"/>
    </source>
</evidence>
<comment type="subcellular location">
    <subcellularLocation>
        <location evidence="1">Cell envelope</location>
    </subcellularLocation>
</comment>
<protein>
    <submittedName>
        <fullName evidence="5">Sugar ABC transporter substrate-binding protein</fullName>
    </submittedName>
</protein>
<gene>
    <name evidence="5" type="ORF">GCM10011396_37340</name>
</gene>
<name>A0A916UT44_9BURK</name>
<reference evidence="5" key="2">
    <citation type="submission" date="2020-09" db="EMBL/GenBank/DDBJ databases">
        <authorList>
            <person name="Sun Q."/>
            <person name="Zhou Y."/>
        </authorList>
    </citation>
    <scope>NUCLEOTIDE SEQUENCE</scope>
    <source>
        <strain evidence="5">CGMCC 1.10998</strain>
    </source>
</reference>
<reference evidence="5" key="1">
    <citation type="journal article" date="2014" name="Int. J. Syst. Evol. Microbiol.">
        <title>Complete genome sequence of Corynebacterium casei LMG S-19264T (=DSM 44701T), isolated from a smear-ripened cheese.</title>
        <authorList>
            <consortium name="US DOE Joint Genome Institute (JGI-PGF)"/>
            <person name="Walter F."/>
            <person name="Albersmeier A."/>
            <person name="Kalinowski J."/>
            <person name="Ruckert C."/>
        </authorList>
    </citation>
    <scope>NUCLEOTIDE SEQUENCE</scope>
    <source>
        <strain evidence="5">CGMCC 1.10998</strain>
    </source>
</reference>
<sequence>MLGEALAQENPVQFMSRANAKVARAAALKNHWDGPVDGPKLVKKKKIVFIASDMSDAGISGIYNGVKEAGTSAGWWVLTIDCGGRCNQGAAIVSQALDMKPDGIVLAGVDAATQAKGLAAAAEAKVPVVGWHASVKSGATDGLFTNIATNPKDAAQIAALYGVVESNSKGGIVVFTDNSNAYSQAKSAAIIEVIKQCEGCRLLSVEDIPAADAPSKMLKVVEGLTKRYGAKWNQAIGVNDLYFDLMEKPAIAALLANNKVQCLSAGDGSSLAYKRIKSNNLQIGTVPEPLFMHGWQIVDELNRAFSGGQPSGYVTQVHLVTSQNIAYDGGPKNVFDPGNDYRAQYQRYWAK</sequence>
<evidence type="ECO:0000256" key="2">
    <source>
        <dbReference type="ARBA" id="ARBA00007639"/>
    </source>
</evidence>
<comment type="caution">
    <text evidence="5">The sequence shown here is derived from an EMBL/GenBank/DDBJ whole genome shotgun (WGS) entry which is preliminary data.</text>
</comment>
<keyword evidence="6" id="KW-1185">Reference proteome</keyword>
<keyword evidence="3" id="KW-0732">Signal</keyword>
<dbReference type="Gene3D" id="3.40.50.2300">
    <property type="match status" value="2"/>
</dbReference>
<dbReference type="InterPro" id="IPR025997">
    <property type="entry name" value="SBP_2_dom"/>
</dbReference>
<proteinExistence type="inferred from homology"/>
<dbReference type="Proteomes" id="UP000637423">
    <property type="component" value="Unassembled WGS sequence"/>
</dbReference>